<dbReference type="InterPro" id="IPR051610">
    <property type="entry name" value="GPI/OXD"/>
</dbReference>
<name>A0A1J4KGJ9_9EUKA</name>
<dbReference type="GO" id="GO:0046872">
    <property type="term" value="F:metal ion binding"/>
    <property type="evidence" value="ECO:0007669"/>
    <property type="project" value="UniProtKB-KW"/>
</dbReference>
<dbReference type="CDD" id="cd06985">
    <property type="entry name" value="cupin_BF4112"/>
    <property type="match status" value="1"/>
</dbReference>
<dbReference type="SUPFAM" id="SSF51182">
    <property type="entry name" value="RmlC-like cupins"/>
    <property type="match status" value="1"/>
</dbReference>
<keyword evidence="1" id="KW-0479">Metal-binding</keyword>
<proteinExistence type="predicted"/>
<evidence type="ECO:0000256" key="1">
    <source>
        <dbReference type="ARBA" id="ARBA00022723"/>
    </source>
</evidence>
<evidence type="ECO:0000313" key="4">
    <source>
        <dbReference type="Proteomes" id="UP000179807"/>
    </source>
</evidence>
<dbReference type="PANTHER" id="PTHR35848:SF6">
    <property type="entry name" value="CUPIN TYPE-2 DOMAIN-CONTAINING PROTEIN"/>
    <property type="match status" value="1"/>
</dbReference>
<dbReference type="PANTHER" id="PTHR35848">
    <property type="entry name" value="OXALATE-BINDING PROTEIN"/>
    <property type="match status" value="1"/>
</dbReference>
<dbReference type="EMBL" id="MLAK01000667">
    <property type="protein sequence ID" value="OHT08453.1"/>
    <property type="molecule type" value="Genomic_DNA"/>
</dbReference>
<dbReference type="VEuPathDB" id="TrichDB:TRFO_23055"/>
<dbReference type="OrthoDB" id="10262828at2759"/>
<dbReference type="InterPro" id="IPR013096">
    <property type="entry name" value="Cupin_2"/>
</dbReference>
<feature type="domain" description="Cupin type-2" evidence="2">
    <location>
        <begin position="59"/>
        <end position="125"/>
    </location>
</feature>
<comment type="caution">
    <text evidence="3">The sequence shown here is derived from an EMBL/GenBank/DDBJ whole genome shotgun (WGS) entry which is preliminary data.</text>
</comment>
<evidence type="ECO:0000259" key="2">
    <source>
        <dbReference type="Pfam" id="PF07883"/>
    </source>
</evidence>
<dbReference type="InterPro" id="IPR011051">
    <property type="entry name" value="RmlC_Cupin_sf"/>
</dbReference>
<dbReference type="InterPro" id="IPR014710">
    <property type="entry name" value="RmlC-like_jellyroll"/>
</dbReference>
<dbReference type="RefSeq" id="XP_068361589.1">
    <property type="nucleotide sequence ID" value="XM_068502931.1"/>
</dbReference>
<gene>
    <name evidence="3" type="ORF">TRFO_23055</name>
</gene>
<dbReference type="Proteomes" id="UP000179807">
    <property type="component" value="Unassembled WGS sequence"/>
</dbReference>
<sequence length="149" mass="16235">MSIKTISEQNNYTAIDLGNLADLGNYEHKGPDGKLFCTGKVFLKDAIKSTGSQISYNLLLPGQGAPFFHSHTQNEEVYCFISGNGEYQVGETVFPIKEGSVVRVGTNTSHSLKNTGSAPLIFLCIQNKEGSLSDERDGVIEQTEPKFSK</sequence>
<evidence type="ECO:0000313" key="3">
    <source>
        <dbReference type="EMBL" id="OHT08453.1"/>
    </source>
</evidence>
<accession>A0A1J4KGJ9</accession>
<dbReference type="GeneID" id="94837635"/>
<organism evidence="3 4">
    <name type="scientific">Tritrichomonas foetus</name>
    <dbReference type="NCBI Taxonomy" id="1144522"/>
    <lineage>
        <taxon>Eukaryota</taxon>
        <taxon>Metamonada</taxon>
        <taxon>Parabasalia</taxon>
        <taxon>Tritrichomonadida</taxon>
        <taxon>Tritrichomonadidae</taxon>
        <taxon>Tritrichomonas</taxon>
    </lineage>
</organism>
<dbReference type="Pfam" id="PF07883">
    <property type="entry name" value="Cupin_2"/>
    <property type="match status" value="1"/>
</dbReference>
<protein>
    <submittedName>
        <fullName evidence="3">Cupin 2 barrel domain-containing protein</fullName>
    </submittedName>
</protein>
<dbReference type="Gene3D" id="2.60.120.10">
    <property type="entry name" value="Jelly Rolls"/>
    <property type="match status" value="1"/>
</dbReference>
<reference evidence="3" key="1">
    <citation type="submission" date="2016-10" db="EMBL/GenBank/DDBJ databases">
        <authorList>
            <person name="Benchimol M."/>
            <person name="Almeida L.G."/>
            <person name="Vasconcelos A.T."/>
            <person name="Perreira-Neves A."/>
            <person name="Rosa I.A."/>
            <person name="Tasca T."/>
            <person name="Bogo M.R."/>
            <person name="de Souza W."/>
        </authorList>
    </citation>
    <scope>NUCLEOTIDE SEQUENCE [LARGE SCALE GENOMIC DNA]</scope>
    <source>
        <strain evidence="3">K</strain>
    </source>
</reference>
<dbReference type="AlphaFoldDB" id="A0A1J4KGJ9"/>
<keyword evidence="4" id="KW-1185">Reference proteome</keyword>